<sequence length="219" mass="24774">MKPTAPRPPAPPKRRRPLQARSKQTSRALQEAFVQLLVEREYAQLTIREIVMVAGTGLGSFYQYFASKDELARTCIHLRSKALLQSMREAVNRLTGRPLPEVVDAVLESQLAAVRERPQEWGVHFLLERHLSGPEAYRKMYGQFIDEWVHVFDASTGLPPDFPKQEAALVSQAILYELFATTHIRATRKPDLGVLEQQARDALHAYLERIASRCGAGKT</sequence>
<comment type="caution">
    <text evidence="5">The sequence shown here is derived from an EMBL/GenBank/DDBJ whole genome shotgun (WGS) entry which is preliminary data.</text>
</comment>
<dbReference type="RefSeq" id="WP_340366578.1">
    <property type="nucleotide sequence ID" value="NZ_JBBKZV010000023.1"/>
</dbReference>
<evidence type="ECO:0000259" key="4">
    <source>
        <dbReference type="PROSITE" id="PS50977"/>
    </source>
</evidence>
<dbReference type="PROSITE" id="PS50977">
    <property type="entry name" value="HTH_TETR_2"/>
    <property type="match status" value="1"/>
</dbReference>
<evidence type="ECO:0000256" key="3">
    <source>
        <dbReference type="SAM" id="MobiDB-lite"/>
    </source>
</evidence>
<dbReference type="Pfam" id="PF00440">
    <property type="entry name" value="TetR_N"/>
    <property type="match status" value="1"/>
</dbReference>
<feature type="DNA-binding region" description="H-T-H motif" evidence="2">
    <location>
        <begin position="46"/>
        <end position="65"/>
    </location>
</feature>
<accession>A0ABU8W670</accession>
<reference evidence="5 6" key="1">
    <citation type="submission" date="2024-03" db="EMBL/GenBank/DDBJ databases">
        <title>Novel species of the genus Variovorax.</title>
        <authorList>
            <person name="Liu Q."/>
            <person name="Xin Y.-H."/>
        </authorList>
    </citation>
    <scope>NUCLEOTIDE SEQUENCE [LARGE SCALE GENOMIC DNA]</scope>
    <source>
        <strain evidence="5 6">KACC 18501</strain>
    </source>
</reference>
<feature type="region of interest" description="Disordered" evidence="3">
    <location>
        <begin position="1"/>
        <end position="22"/>
    </location>
</feature>
<keyword evidence="1 2" id="KW-0238">DNA-binding</keyword>
<protein>
    <submittedName>
        <fullName evidence="5">TetR/AcrR family transcriptional regulator</fullName>
    </submittedName>
</protein>
<name>A0ABU8W670_9BURK</name>
<dbReference type="Gene3D" id="1.10.357.10">
    <property type="entry name" value="Tetracycline Repressor, domain 2"/>
    <property type="match status" value="1"/>
</dbReference>
<feature type="compositionally biased region" description="Pro residues" evidence="3">
    <location>
        <begin position="1"/>
        <end position="11"/>
    </location>
</feature>
<dbReference type="SUPFAM" id="SSF46689">
    <property type="entry name" value="Homeodomain-like"/>
    <property type="match status" value="1"/>
</dbReference>
<dbReference type="Proteomes" id="UP001363010">
    <property type="component" value="Unassembled WGS sequence"/>
</dbReference>
<evidence type="ECO:0000313" key="6">
    <source>
        <dbReference type="Proteomes" id="UP001363010"/>
    </source>
</evidence>
<dbReference type="InterPro" id="IPR009057">
    <property type="entry name" value="Homeodomain-like_sf"/>
</dbReference>
<gene>
    <name evidence="5" type="ORF">WKW80_26585</name>
</gene>
<organism evidence="5 6">
    <name type="scientific">Variovorax humicola</name>
    <dbReference type="NCBI Taxonomy" id="1769758"/>
    <lineage>
        <taxon>Bacteria</taxon>
        <taxon>Pseudomonadati</taxon>
        <taxon>Pseudomonadota</taxon>
        <taxon>Betaproteobacteria</taxon>
        <taxon>Burkholderiales</taxon>
        <taxon>Comamonadaceae</taxon>
        <taxon>Variovorax</taxon>
    </lineage>
</organism>
<dbReference type="EMBL" id="JBBKZV010000023">
    <property type="protein sequence ID" value="MEJ8825550.1"/>
    <property type="molecule type" value="Genomic_DNA"/>
</dbReference>
<dbReference type="InterPro" id="IPR050109">
    <property type="entry name" value="HTH-type_TetR-like_transc_reg"/>
</dbReference>
<evidence type="ECO:0000256" key="2">
    <source>
        <dbReference type="PROSITE-ProRule" id="PRU00335"/>
    </source>
</evidence>
<dbReference type="PANTHER" id="PTHR30055:SF226">
    <property type="entry name" value="HTH-TYPE TRANSCRIPTIONAL REGULATOR PKSA"/>
    <property type="match status" value="1"/>
</dbReference>
<evidence type="ECO:0000256" key="1">
    <source>
        <dbReference type="ARBA" id="ARBA00023125"/>
    </source>
</evidence>
<feature type="domain" description="HTH tetR-type" evidence="4">
    <location>
        <begin position="23"/>
        <end position="83"/>
    </location>
</feature>
<proteinExistence type="predicted"/>
<dbReference type="PANTHER" id="PTHR30055">
    <property type="entry name" value="HTH-TYPE TRANSCRIPTIONAL REGULATOR RUTR"/>
    <property type="match status" value="1"/>
</dbReference>
<dbReference type="InterPro" id="IPR001647">
    <property type="entry name" value="HTH_TetR"/>
</dbReference>
<dbReference type="Gene3D" id="1.10.10.60">
    <property type="entry name" value="Homeodomain-like"/>
    <property type="match status" value="1"/>
</dbReference>
<evidence type="ECO:0000313" key="5">
    <source>
        <dbReference type="EMBL" id="MEJ8825550.1"/>
    </source>
</evidence>
<keyword evidence="6" id="KW-1185">Reference proteome</keyword>